<gene>
    <name evidence="3" type="ORF">J7I43_10405</name>
</gene>
<dbReference type="Proteomes" id="UP000679126">
    <property type="component" value="Unassembled WGS sequence"/>
</dbReference>
<dbReference type="RefSeq" id="WP_209145609.1">
    <property type="nucleotide sequence ID" value="NZ_JAGHKP010000002.1"/>
</dbReference>
<reference evidence="4" key="1">
    <citation type="submission" date="2021-03" db="EMBL/GenBank/DDBJ databases">
        <title>Assistant Professor.</title>
        <authorList>
            <person name="Huq M.A."/>
        </authorList>
    </citation>
    <scope>NUCLEOTIDE SEQUENCE [LARGE SCALE GENOMIC DNA]</scope>
    <source>
        <strain evidence="4">MAH-28</strain>
    </source>
</reference>
<feature type="signal peptide" evidence="2">
    <location>
        <begin position="1"/>
        <end position="24"/>
    </location>
</feature>
<evidence type="ECO:0000313" key="3">
    <source>
        <dbReference type="EMBL" id="MBO9152623.1"/>
    </source>
</evidence>
<accession>A0ABS3YD56</accession>
<keyword evidence="1" id="KW-1133">Transmembrane helix</keyword>
<comment type="caution">
    <text evidence="3">The sequence shown here is derived from an EMBL/GenBank/DDBJ whole genome shotgun (WGS) entry which is preliminary data.</text>
</comment>
<keyword evidence="4" id="KW-1185">Reference proteome</keyword>
<sequence length="336" mass="38470">MKGIRNIFVYTLLAGLFIAGRAQAQDQQGTEQYNDYFKVTARPDTTSIRIGEPVKISITTRVVIRSLKGANIKVVFPNLPDSINHIEVVERTPLDTTGSTEDEKYWKQVLTVTSFDSGRWELPPMKFEVFSVSDGSYDSVFTDPIFIDVNTVPVDTTKAFKPIKPLRTVAWNILDYWPYLLALLLVITAVTLYFAYWRKKPKAKPAPLKPLKTPFEVAMEQLHQLENEKPWNTDVKLYYTQLTDVLRHYFEQQFHIAALEQTTAELLQNIKPVTVLNQQREKIQHILTLADLAKFAKLQPAPHEHEDCLQKAIAVVEWTKRAVTAQTEQLPEGTNQ</sequence>
<protein>
    <recommendedName>
        <fullName evidence="5">Protein BatD</fullName>
    </recommendedName>
</protein>
<keyword evidence="1" id="KW-0472">Membrane</keyword>
<keyword evidence="2" id="KW-0732">Signal</keyword>
<evidence type="ECO:0008006" key="5">
    <source>
        <dbReference type="Google" id="ProtNLM"/>
    </source>
</evidence>
<evidence type="ECO:0000256" key="1">
    <source>
        <dbReference type="SAM" id="Phobius"/>
    </source>
</evidence>
<keyword evidence="1" id="KW-0812">Transmembrane</keyword>
<organism evidence="3 4">
    <name type="scientific">Chitinophaga chungangae</name>
    <dbReference type="NCBI Taxonomy" id="2821488"/>
    <lineage>
        <taxon>Bacteria</taxon>
        <taxon>Pseudomonadati</taxon>
        <taxon>Bacteroidota</taxon>
        <taxon>Chitinophagia</taxon>
        <taxon>Chitinophagales</taxon>
        <taxon>Chitinophagaceae</taxon>
        <taxon>Chitinophaga</taxon>
    </lineage>
</organism>
<feature type="transmembrane region" description="Helical" evidence="1">
    <location>
        <begin position="176"/>
        <end position="196"/>
    </location>
</feature>
<evidence type="ECO:0000313" key="4">
    <source>
        <dbReference type="Proteomes" id="UP000679126"/>
    </source>
</evidence>
<proteinExistence type="predicted"/>
<feature type="chain" id="PRO_5045246213" description="Protein BatD" evidence="2">
    <location>
        <begin position="25"/>
        <end position="336"/>
    </location>
</feature>
<dbReference type="EMBL" id="JAGHKP010000002">
    <property type="protein sequence ID" value="MBO9152623.1"/>
    <property type="molecule type" value="Genomic_DNA"/>
</dbReference>
<name>A0ABS3YD56_9BACT</name>
<evidence type="ECO:0000256" key="2">
    <source>
        <dbReference type="SAM" id="SignalP"/>
    </source>
</evidence>